<comment type="similarity">
    <text evidence="1">Belongs to the short-chain dehydrogenases/reductases (SDR) family.</text>
</comment>
<dbReference type="InterPro" id="IPR036291">
    <property type="entry name" value="NAD(P)-bd_dom_sf"/>
</dbReference>
<evidence type="ECO:0000256" key="2">
    <source>
        <dbReference type="ARBA" id="ARBA00023002"/>
    </source>
</evidence>
<evidence type="ECO:0008006" key="4">
    <source>
        <dbReference type="Google" id="ProtNLM"/>
    </source>
</evidence>
<dbReference type="InterPro" id="IPR002347">
    <property type="entry name" value="SDR_fam"/>
</dbReference>
<organism evidence="3">
    <name type="scientific">marine metagenome</name>
    <dbReference type="NCBI Taxonomy" id="408172"/>
    <lineage>
        <taxon>unclassified sequences</taxon>
        <taxon>metagenomes</taxon>
        <taxon>ecological metagenomes</taxon>
    </lineage>
</organism>
<dbReference type="PRINTS" id="PR00080">
    <property type="entry name" value="SDRFAMILY"/>
</dbReference>
<dbReference type="GO" id="GO:0016616">
    <property type="term" value="F:oxidoreductase activity, acting on the CH-OH group of donors, NAD or NADP as acceptor"/>
    <property type="evidence" value="ECO:0007669"/>
    <property type="project" value="TreeGrafter"/>
</dbReference>
<gene>
    <name evidence="3" type="ORF">METZ01_LOCUS381261</name>
</gene>
<protein>
    <recommendedName>
        <fullName evidence="4">NAD-dependent epimerase/dehydratase domain-containing protein</fullName>
    </recommendedName>
</protein>
<keyword evidence="2" id="KW-0560">Oxidoreductase</keyword>
<dbReference type="AlphaFoldDB" id="A0A382U356"/>
<dbReference type="PANTHER" id="PTHR42760:SF133">
    <property type="entry name" value="3-OXOACYL-[ACYL-CARRIER-PROTEIN] REDUCTASE"/>
    <property type="match status" value="1"/>
</dbReference>
<sequence>MKESSIQNMFDLSNRMVLISGGTGFLGSHFATALASFGANVVAIDRLDPIKTGAHKVWGRFSGNEIQYLYCDVADPVSVEKLFDTIAVQHQMIDVLVNCAAIDPKFEQNDKASLAAQHFTSFGLQDWQQSLDVNVTGTFLLTQAVCQSFEKHNSGNIINICSTYGLKGPDQRIYNQGADTAFVKPVSYTVTKAAVLGFTRYLASYYRGKNIRVNALTPGGVEHGHDEEFIKRYSEKTIV</sequence>
<name>A0A382U356_9ZZZZ</name>
<dbReference type="SUPFAM" id="SSF51735">
    <property type="entry name" value="NAD(P)-binding Rossmann-fold domains"/>
    <property type="match status" value="1"/>
</dbReference>
<reference evidence="3" key="1">
    <citation type="submission" date="2018-05" db="EMBL/GenBank/DDBJ databases">
        <authorList>
            <person name="Lanie J.A."/>
            <person name="Ng W.-L."/>
            <person name="Kazmierczak K.M."/>
            <person name="Andrzejewski T.M."/>
            <person name="Davidsen T.M."/>
            <person name="Wayne K.J."/>
            <person name="Tettelin H."/>
            <person name="Glass J.I."/>
            <person name="Rusch D."/>
            <person name="Podicherti R."/>
            <person name="Tsui H.-C.T."/>
            <person name="Winkler M.E."/>
        </authorList>
    </citation>
    <scope>NUCLEOTIDE SEQUENCE</scope>
</reference>
<evidence type="ECO:0000256" key="1">
    <source>
        <dbReference type="ARBA" id="ARBA00006484"/>
    </source>
</evidence>
<dbReference type="Gene3D" id="3.40.50.720">
    <property type="entry name" value="NAD(P)-binding Rossmann-like Domain"/>
    <property type="match status" value="1"/>
</dbReference>
<feature type="non-terminal residue" evidence="3">
    <location>
        <position position="239"/>
    </location>
</feature>
<dbReference type="Pfam" id="PF00106">
    <property type="entry name" value="adh_short"/>
    <property type="match status" value="1"/>
</dbReference>
<dbReference type="EMBL" id="UINC01140956">
    <property type="protein sequence ID" value="SVD28407.1"/>
    <property type="molecule type" value="Genomic_DNA"/>
</dbReference>
<dbReference type="PANTHER" id="PTHR42760">
    <property type="entry name" value="SHORT-CHAIN DEHYDROGENASES/REDUCTASES FAMILY MEMBER"/>
    <property type="match status" value="1"/>
</dbReference>
<dbReference type="PRINTS" id="PR00081">
    <property type="entry name" value="GDHRDH"/>
</dbReference>
<proteinExistence type="inferred from homology"/>
<evidence type="ECO:0000313" key="3">
    <source>
        <dbReference type="EMBL" id="SVD28407.1"/>
    </source>
</evidence>
<accession>A0A382U356</accession>